<dbReference type="Gene3D" id="3.30.40.10">
    <property type="entry name" value="Zinc/RING finger domain, C3HC4 (zinc finger)"/>
    <property type="match status" value="1"/>
</dbReference>
<dbReference type="PANTHER" id="PTHR14140:SF27">
    <property type="entry name" value="OS04G0289800 PROTEIN"/>
    <property type="match status" value="1"/>
</dbReference>
<keyword evidence="7" id="KW-1185">Reference proteome</keyword>
<evidence type="ECO:0000256" key="4">
    <source>
        <dbReference type="SAM" id="MobiDB-lite"/>
    </source>
</evidence>
<evidence type="ECO:0000313" key="6">
    <source>
        <dbReference type="EMBL" id="KAH8513002.1"/>
    </source>
</evidence>
<evidence type="ECO:0000256" key="3">
    <source>
        <dbReference type="ARBA" id="ARBA00022833"/>
    </source>
</evidence>
<dbReference type="PROSITE" id="PS00518">
    <property type="entry name" value="ZF_RING_1"/>
    <property type="match status" value="1"/>
</dbReference>
<evidence type="ECO:0000256" key="2">
    <source>
        <dbReference type="ARBA" id="ARBA00022771"/>
    </source>
</evidence>
<feature type="compositionally biased region" description="Basic and acidic residues" evidence="4">
    <location>
        <begin position="111"/>
        <end position="127"/>
    </location>
</feature>
<dbReference type="Proteomes" id="UP000807159">
    <property type="component" value="Chromosome 3"/>
</dbReference>
<proteinExistence type="predicted"/>
<sequence length="159" mass="17721">MANPITTPCAHNFCKACLEGAFAGQSLTRQRGQGRRTLRAQKNVMKCPSCTIDIADFLQNPQVNRELMGVIESLQQQAEQEKLDNNSEEFSEESDATEQQRDLVADDQIAEEPKDESQNAQKQKKETDDDDIMDPSSNVQTMSPGKEQEAPTTTDRASQ</sequence>
<evidence type="ECO:0000256" key="1">
    <source>
        <dbReference type="ARBA" id="ARBA00022723"/>
    </source>
</evidence>
<organism evidence="6 7">
    <name type="scientific">Populus deltoides</name>
    <name type="common">Eastern poplar</name>
    <name type="synonym">Eastern cottonwood</name>
    <dbReference type="NCBI Taxonomy" id="3696"/>
    <lineage>
        <taxon>Eukaryota</taxon>
        <taxon>Viridiplantae</taxon>
        <taxon>Streptophyta</taxon>
        <taxon>Embryophyta</taxon>
        <taxon>Tracheophyta</taxon>
        <taxon>Spermatophyta</taxon>
        <taxon>Magnoliopsida</taxon>
        <taxon>eudicotyledons</taxon>
        <taxon>Gunneridae</taxon>
        <taxon>Pentapetalae</taxon>
        <taxon>rosids</taxon>
        <taxon>fabids</taxon>
        <taxon>Malpighiales</taxon>
        <taxon>Salicaceae</taxon>
        <taxon>Saliceae</taxon>
        <taxon>Populus</taxon>
    </lineage>
</organism>
<dbReference type="Pfam" id="PF13445">
    <property type="entry name" value="zf-RING_UBOX"/>
    <property type="match status" value="1"/>
</dbReference>
<comment type="caution">
    <text evidence="6">The sequence shown here is derived from an EMBL/GenBank/DDBJ whole genome shotgun (WGS) entry which is preliminary data.</text>
</comment>
<feature type="compositionally biased region" description="Polar residues" evidence="4">
    <location>
        <begin position="150"/>
        <end position="159"/>
    </location>
</feature>
<feature type="compositionally biased region" description="Acidic residues" evidence="4">
    <location>
        <begin position="86"/>
        <end position="96"/>
    </location>
</feature>
<dbReference type="GO" id="GO:0016567">
    <property type="term" value="P:protein ubiquitination"/>
    <property type="evidence" value="ECO:0007669"/>
    <property type="project" value="TreeGrafter"/>
</dbReference>
<dbReference type="SUPFAM" id="SSF57850">
    <property type="entry name" value="RING/U-box"/>
    <property type="match status" value="1"/>
</dbReference>
<dbReference type="EMBL" id="JACEGQ020000003">
    <property type="protein sequence ID" value="KAH8513002.1"/>
    <property type="molecule type" value="Genomic_DNA"/>
</dbReference>
<dbReference type="GO" id="GO:0044027">
    <property type="term" value="P:negative regulation of gene expression via chromosomal CpG island methylation"/>
    <property type="evidence" value="ECO:0007669"/>
    <property type="project" value="TreeGrafter"/>
</dbReference>
<dbReference type="InterPro" id="IPR017907">
    <property type="entry name" value="Znf_RING_CS"/>
</dbReference>
<dbReference type="AlphaFoldDB" id="A0A8T2Z7J6"/>
<dbReference type="GO" id="GO:0061630">
    <property type="term" value="F:ubiquitin protein ligase activity"/>
    <property type="evidence" value="ECO:0007669"/>
    <property type="project" value="TreeGrafter"/>
</dbReference>
<dbReference type="InterPro" id="IPR045134">
    <property type="entry name" value="UHRF1/2-like"/>
</dbReference>
<dbReference type="InterPro" id="IPR013083">
    <property type="entry name" value="Znf_RING/FYVE/PHD"/>
</dbReference>
<dbReference type="GO" id="GO:0008270">
    <property type="term" value="F:zinc ion binding"/>
    <property type="evidence" value="ECO:0007669"/>
    <property type="project" value="UniProtKB-KW"/>
</dbReference>
<feature type="domain" description="Zinc finger RING-type eukaryotic" evidence="5">
    <location>
        <begin position="3"/>
        <end position="31"/>
    </location>
</feature>
<evidence type="ECO:0000259" key="5">
    <source>
        <dbReference type="Pfam" id="PF13445"/>
    </source>
</evidence>
<dbReference type="PANTHER" id="PTHR14140">
    <property type="entry name" value="E3 UBIQUITIN-PROTEIN LIGASE UHRF-RELATED"/>
    <property type="match status" value="1"/>
</dbReference>
<keyword evidence="3" id="KW-0862">Zinc</keyword>
<name>A0A8T2Z7J6_POPDE</name>
<keyword evidence="2" id="KW-0863">Zinc-finger</keyword>
<protein>
    <recommendedName>
        <fullName evidence="5">Zinc finger RING-type eukaryotic domain-containing protein</fullName>
    </recommendedName>
</protein>
<dbReference type="InterPro" id="IPR027370">
    <property type="entry name" value="Znf-RING_euk"/>
</dbReference>
<gene>
    <name evidence="6" type="ORF">H0E87_006344</name>
</gene>
<evidence type="ECO:0000313" key="7">
    <source>
        <dbReference type="Proteomes" id="UP000807159"/>
    </source>
</evidence>
<keyword evidence="1" id="KW-0479">Metal-binding</keyword>
<feature type="region of interest" description="Disordered" evidence="4">
    <location>
        <begin position="75"/>
        <end position="159"/>
    </location>
</feature>
<reference evidence="6" key="1">
    <citation type="journal article" date="2021" name="J. Hered.">
        <title>Genome Assembly of Salicaceae Populus deltoides (Eastern Cottonwood) I-69 Based on Nanopore Sequencing and Hi-C Technologies.</title>
        <authorList>
            <person name="Bai S."/>
            <person name="Wu H."/>
            <person name="Zhang J."/>
            <person name="Pan Z."/>
            <person name="Zhao W."/>
            <person name="Li Z."/>
            <person name="Tong C."/>
        </authorList>
    </citation>
    <scope>NUCLEOTIDE SEQUENCE</scope>
    <source>
        <tissue evidence="6">Leaf</tissue>
    </source>
</reference>
<accession>A0A8T2Z7J6</accession>